<feature type="repeat" description="TPR" evidence="1">
    <location>
        <begin position="214"/>
        <end position="247"/>
    </location>
</feature>
<evidence type="ECO:0000313" key="5">
    <source>
        <dbReference type="EMBL" id="SEW21987.1"/>
    </source>
</evidence>
<accession>A0A1I0Q507</accession>
<dbReference type="AlphaFoldDB" id="A0A1I0Q507"/>
<evidence type="ECO:0000313" key="6">
    <source>
        <dbReference type="Proteomes" id="UP000199469"/>
    </source>
</evidence>
<dbReference type="SUPFAM" id="SSF48452">
    <property type="entry name" value="TPR-like"/>
    <property type="match status" value="2"/>
</dbReference>
<name>A0A1I0Q507_9FLAO</name>
<keyword evidence="3" id="KW-0472">Membrane</keyword>
<keyword evidence="3" id="KW-1133">Transmembrane helix</keyword>
<dbReference type="Pfam" id="PF13176">
    <property type="entry name" value="TPR_7"/>
    <property type="match status" value="1"/>
</dbReference>
<keyword evidence="6" id="KW-1185">Reference proteome</keyword>
<dbReference type="InterPro" id="IPR019734">
    <property type="entry name" value="TPR_rpt"/>
</dbReference>
<dbReference type="Proteomes" id="UP000199469">
    <property type="component" value="Unassembled WGS sequence"/>
</dbReference>
<dbReference type="SMART" id="SM00421">
    <property type="entry name" value="HTH_LUXR"/>
    <property type="match status" value="1"/>
</dbReference>
<evidence type="ECO:0000256" key="2">
    <source>
        <dbReference type="SAM" id="Coils"/>
    </source>
</evidence>
<dbReference type="EMBL" id="FOIU01000001">
    <property type="protein sequence ID" value="SEW21987.1"/>
    <property type="molecule type" value="Genomic_DNA"/>
</dbReference>
<dbReference type="Gene3D" id="1.10.10.10">
    <property type="entry name" value="Winged helix-like DNA-binding domain superfamily/Winged helix DNA-binding domain"/>
    <property type="match status" value="1"/>
</dbReference>
<dbReference type="InterPro" id="IPR000792">
    <property type="entry name" value="Tscrpt_reg_LuxR_C"/>
</dbReference>
<dbReference type="PROSITE" id="PS50005">
    <property type="entry name" value="TPR"/>
    <property type="match status" value="1"/>
</dbReference>
<dbReference type="STRING" id="356305.SAMN05421841_1661"/>
<organism evidence="5 6">
    <name type="scientific">Chryseobacterium wanjuense</name>
    <dbReference type="NCBI Taxonomy" id="356305"/>
    <lineage>
        <taxon>Bacteria</taxon>
        <taxon>Pseudomonadati</taxon>
        <taxon>Bacteroidota</taxon>
        <taxon>Flavobacteriia</taxon>
        <taxon>Flavobacteriales</taxon>
        <taxon>Weeksellaceae</taxon>
        <taxon>Chryseobacterium group</taxon>
        <taxon>Chryseobacterium</taxon>
    </lineage>
</organism>
<dbReference type="GO" id="GO:0006355">
    <property type="term" value="P:regulation of DNA-templated transcription"/>
    <property type="evidence" value="ECO:0007669"/>
    <property type="project" value="InterPro"/>
</dbReference>
<dbReference type="InterPro" id="IPR036388">
    <property type="entry name" value="WH-like_DNA-bd_sf"/>
</dbReference>
<protein>
    <submittedName>
        <fullName evidence="5">Tetratricopeptide repeat-containing protein</fullName>
    </submittedName>
</protein>
<feature type="domain" description="HTH luxR-type" evidence="4">
    <location>
        <begin position="414"/>
        <end position="471"/>
    </location>
</feature>
<dbReference type="InterPro" id="IPR011990">
    <property type="entry name" value="TPR-like_helical_dom_sf"/>
</dbReference>
<evidence type="ECO:0000256" key="1">
    <source>
        <dbReference type="PROSITE-ProRule" id="PRU00339"/>
    </source>
</evidence>
<feature type="transmembrane region" description="Helical" evidence="3">
    <location>
        <begin position="316"/>
        <end position="334"/>
    </location>
</feature>
<dbReference type="SUPFAM" id="SSF46894">
    <property type="entry name" value="C-terminal effector domain of the bipartite response regulators"/>
    <property type="match status" value="1"/>
</dbReference>
<dbReference type="Gene3D" id="1.25.40.10">
    <property type="entry name" value="Tetratricopeptide repeat domain"/>
    <property type="match status" value="2"/>
</dbReference>
<proteinExistence type="predicted"/>
<dbReference type="InterPro" id="IPR016032">
    <property type="entry name" value="Sig_transdc_resp-reg_C-effctor"/>
</dbReference>
<dbReference type="GO" id="GO:0003677">
    <property type="term" value="F:DNA binding"/>
    <property type="evidence" value="ECO:0007669"/>
    <property type="project" value="InterPro"/>
</dbReference>
<dbReference type="PANTHER" id="PTHR10098">
    <property type="entry name" value="RAPSYN-RELATED"/>
    <property type="match status" value="1"/>
</dbReference>
<dbReference type="SMART" id="SM00028">
    <property type="entry name" value="TPR"/>
    <property type="match status" value="3"/>
</dbReference>
<feature type="coiled-coil region" evidence="2">
    <location>
        <begin position="334"/>
        <end position="376"/>
    </location>
</feature>
<keyword evidence="3" id="KW-0812">Transmembrane</keyword>
<evidence type="ECO:0000259" key="4">
    <source>
        <dbReference type="SMART" id="SM00421"/>
    </source>
</evidence>
<keyword evidence="2" id="KW-0175">Coiled coil</keyword>
<gene>
    <name evidence="5" type="ORF">SAMN05421841_1661</name>
</gene>
<evidence type="ECO:0000256" key="3">
    <source>
        <dbReference type="SAM" id="Phobius"/>
    </source>
</evidence>
<reference evidence="6" key="1">
    <citation type="submission" date="2016-10" db="EMBL/GenBank/DDBJ databases">
        <authorList>
            <person name="Varghese N."/>
            <person name="Submissions S."/>
        </authorList>
    </citation>
    <scope>NUCLEOTIDE SEQUENCE [LARGE SCALE GENOMIC DNA]</scope>
    <source>
        <strain evidence="6">DSM 17724</strain>
    </source>
</reference>
<sequence>MSTVLFMVPYQAQTYSIFELDSITEMYKTKGDIEKAVDFNQNALKQYRKNDNREGIIAVNINLGNLLCTLNQYKESISYLEEAKSEISKTKNPYLYARLYNEFGRDYSLLGLFGKGNENLDKAIGYALKVSNQKKKKHQLYFSYTWKWYNFEYMKKMDSVYSMQKKCLEIIQEPIIYVKAAGRFIDEKKHLDSAEYYLNKAIPLFEKSPADQKALTLLLFGDLYTEKKEYQKALDYYFQSLAISQKMKRRDHIRNGYERISKTFKALNNQEKADEYYKNYSFLNDSINAGEKRVLHAIVEKLDEEKKQEESNKTRLFILICVISAVFVGLLYFLRKAYLEKQKKKDNLIEQKDELIEKKDQLIEKHSQETSQLKKKINTKFPQLIKLAKNNDPFFIVRFKEVYPEFYEKLMSQYPDLTDSDLKICAFIRLNLTNKEIGQYENVTLRAVETRKYRLKKKLGIAPETDLIKWIQEF</sequence>
<keyword evidence="1" id="KW-0802">TPR repeat</keyword>